<protein>
    <submittedName>
        <fullName evidence="3">Uncharacterized protein DUF3224</fullName>
    </submittedName>
</protein>
<evidence type="ECO:0000313" key="4">
    <source>
        <dbReference type="Proteomes" id="UP000292958"/>
    </source>
</evidence>
<dbReference type="EMBL" id="SHKW01000001">
    <property type="protein sequence ID" value="RZU41884.1"/>
    <property type="molecule type" value="Genomic_DNA"/>
</dbReference>
<comment type="caution">
    <text evidence="3">The sequence shown here is derived from an EMBL/GenBank/DDBJ whole genome shotgun (WGS) entry which is preliminary data.</text>
</comment>
<reference evidence="3 4" key="1">
    <citation type="submission" date="2019-02" db="EMBL/GenBank/DDBJ databases">
        <title>Genomic Encyclopedia of Archaeal and Bacterial Type Strains, Phase II (KMG-II): from individual species to whole genera.</title>
        <authorList>
            <person name="Goeker M."/>
        </authorList>
    </citation>
    <scope>NUCLEOTIDE SEQUENCE [LARGE SCALE GENOMIC DNA]</scope>
    <source>
        <strain evidence="3 4">DSM 18101</strain>
    </source>
</reference>
<accession>A0A4Q7YWV8</accession>
<gene>
    <name evidence="3" type="ORF">BDD14_3421</name>
</gene>
<dbReference type="SUPFAM" id="SSF159238">
    <property type="entry name" value="SO1590-like"/>
    <property type="match status" value="1"/>
</dbReference>
<feature type="chain" id="PRO_5020207977" evidence="2">
    <location>
        <begin position="25"/>
        <end position="169"/>
    </location>
</feature>
<dbReference type="AlphaFoldDB" id="A0A4Q7YWV8"/>
<evidence type="ECO:0000313" key="3">
    <source>
        <dbReference type="EMBL" id="RZU41884.1"/>
    </source>
</evidence>
<dbReference type="InterPro" id="IPR023159">
    <property type="entry name" value="SO1590-like_sf"/>
</dbReference>
<sequence>MIFRLSAAAVTALCSALVLTPLQAQTSPATSPARNEASMSRATGPFDVKLTPQEDKIDAALGRMIIDKQFHGELEATSRGQMLSTMTAVKGSAGYVAIEIVSGSLDGRNGTFALQHSATMNRGTPSLSIAVVPDSGTGQLTGLTGKMNINIAPDGKHSYDFEYTLPAAN</sequence>
<evidence type="ECO:0000256" key="1">
    <source>
        <dbReference type="SAM" id="MobiDB-lite"/>
    </source>
</evidence>
<dbReference type="Pfam" id="PF11528">
    <property type="entry name" value="DUF3224"/>
    <property type="match status" value="1"/>
</dbReference>
<evidence type="ECO:0000256" key="2">
    <source>
        <dbReference type="SAM" id="SignalP"/>
    </source>
</evidence>
<keyword evidence="2" id="KW-0732">Signal</keyword>
<dbReference type="Proteomes" id="UP000292958">
    <property type="component" value="Unassembled WGS sequence"/>
</dbReference>
<dbReference type="InterPro" id="IPR021607">
    <property type="entry name" value="DUF3224"/>
</dbReference>
<dbReference type="RefSeq" id="WP_242617993.1">
    <property type="nucleotide sequence ID" value="NZ_SHKW01000001.1"/>
</dbReference>
<feature type="region of interest" description="Disordered" evidence="1">
    <location>
        <begin position="25"/>
        <end position="47"/>
    </location>
</feature>
<keyword evidence="4" id="KW-1185">Reference proteome</keyword>
<dbReference type="Gene3D" id="2.40.350.10">
    <property type="entry name" value="SO1590-like"/>
    <property type="match status" value="1"/>
</dbReference>
<organism evidence="3 4">
    <name type="scientific">Edaphobacter modestus</name>
    <dbReference type="NCBI Taxonomy" id="388466"/>
    <lineage>
        <taxon>Bacteria</taxon>
        <taxon>Pseudomonadati</taxon>
        <taxon>Acidobacteriota</taxon>
        <taxon>Terriglobia</taxon>
        <taxon>Terriglobales</taxon>
        <taxon>Acidobacteriaceae</taxon>
        <taxon>Edaphobacter</taxon>
    </lineage>
</organism>
<feature type="signal peptide" evidence="2">
    <location>
        <begin position="1"/>
        <end position="24"/>
    </location>
</feature>
<feature type="compositionally biased region" description="Polar residues" evidence="1">
    <location>
        <begin position="25"/>
        <end position="41"/>
    </location>
</feature>
<name>A0A4Q7YWV8_9BACT</name>
<proteinExistence type="predicted"/>